<organism evidence="2 3">
    <name type="scientific">Leekyejoonella antrihumi</name>
    <dbReference type="NCBI Taxonomy" id="1660198"/>
    <lineage>
        <taxon>Bacteria</taxon>
        <taxon>Bacillati</taxon>
        <taxon>Actinomycetota</taxon>
        <taxon>Actinomycetes</taxon>
        <taxon>Micrococcales</taxon>
        <taxon>Dermacoccaceae</taxon>
        <taxon>Leekyejoonella</taxon>
    </lineage>
</organism>
<dbReference type="SUPFAM" id="SSF54637">
    <property type="entry name" value="Thioesterase/thiol ester dehydrase-isomerase"/>
    <property type="match status" value="2"/>
</dbReference>
<accession>A0A563E8B6</accession>
<sequence>MPITTEMIGRTGAPASEHVEDRWLMNYAAAVGDLTPHYYDNRGDTVLPGHPAYISHLEWEAISNLHEVLGELTAIERLQGVHSYNHTALSREVRSGDVLSSITSVVGVERRRSGARLTLKTVTTDVRDEVVAISHTATVFRGVPLNGDTLVPDAPVSQRPAAADRSSRSGTIQIGPLAPYVFSECARDYGIIHTDIEVATRAGLPGLILHGTGTIAYALSDIVNHELGGDPTAVAGFQASLRAMVMCPSTTRIEVFDDRPHGTVWFELLTEDGSRAISQGAVRVRPTSPPPAVARNRALT</sequence>
<dbReference type="RefSeq" id="WP_146314893.1">
    <property type="nucleotide sequence ID" value="NZ_VCQV01000002.1"/>
</dbReference>
<dbReference type="GO" id="GO:0044594">
    <property type="term" value="F:17-beta-hydroxysteroid dehydrogenase (NAD+) activity"/>
    <property type="evidence" value="ECO:0007669"/>
    <property type="project" value="TreeGrafter"/>
</dbReference>
<dbReference type="PANTHER" id="PTHR13078:SF56">
    <property type="entry name" value="PEROXISOMAL MULTIFUNCTIONAL ENZYME TYPE 2"/>
    <property type="match status" value="1"/>
</dbReference>
<dbReference type="GO" id="GO:0004300">
    <property type="term" value="F:enoyl-CoA hydratase activity"/>
    <property type="evidence" value="ECO:0007669"/>
    <property type="project" value="TreeGrafter"/>
</dbReference>
<reference evidence="2 3" key="2">
    <citation type="submission" date="2019-08" db="EMBL/GenBank/DDBJ databases">
        <title>Jejuicoccus antrihumi gen. nov., sp. nov., a new member of the family Dermacoccaceae isolated from a cave.</title>
        <authorList>
            <person name="Schumann P."/>
            <person name="Kim I.S."/>
        </authorList>
    </citation>
    <scope>NUCLEOTIDE SEQUENCE [LARGE SCALE GENOMIC DNA]</scope>
    <source>
        <strain evidence="2 3">C5-26</strain>
    </source>
</reference>
<dbReference type="PANTHER" id="PTHR13078">
    <property type="entry name" value="PEROXISOMAL MULTIFUNCTIONAL ENZYME TYPE 2-RELATED"/>
    <property type="match status" value="1"/>
</dbReference>
<dbReference type="CDD" id="cd03441">
    <property type="entry name" value="R_hydratase_like"/>
    <property type="match status" value="1"/>
</dbReference>
<evidence type="ECO:0000313" key="2">
    <source>
        <dbReference type="EMBL" id="TWP38493.1"/>
    </source>
</evidence>
<protein>
    <recommendedName>
        <fullName evidence="1">FAS1-like dehydratase domain-containing protein</fullName>
    </recommendedName>
</protein>
<dbReference type="InterPro" id="IPR029069">
    <property type="entry name" value="HotDog_dom_sf"/>
</dbReference>
<dbReference type="OrthoDB" id="5415111at2"/>
<keyword evidence="3" id="KW-1185">Reference proteome</keyword>
<dbReference type="Proteomes" id="UP000320244">
    <property type="component" value="Unassembled WGS sequence"/>
</dbReference>
<feature type="domain" description="FAS1-like dehydratase" evidence="1">
    <location>
        <begin position="7"/>
        <end position="132"/>
    </location>
</feature>
<dbReference type="Gene3D" id="3.10.129.10">
    <property type="entry name" value="Hotdog Thioesterase"/>
    <property type="match status" value="1"/>
</dbReference>
<evidence type="ECO:0000259" key="1">
    <source>
        <dbReference type="Pfam" id="PF13452"/>
    </source>
</evidence>
<evidence type="ECO:0000313" key="3">
    <source>
        <dbReference type="Proteomes" id="UP000320244"/>
    </source>
</evidence>
<dbReference type="Pfam" id="PF13452">
    <property type="entry name" value="FAS1_DH_region"/>
    <property type="match status" value="1"/>
</dbReference>
<gene>
    <name evidence="2" type="ORF">FGL98_01450</name>
</gene>
<name>A0A563E8B6_9MICO</name>
<dbReference type="EMBL" id="VCQV01000002">
    <property type="protein sequence ID" value="TWP38493.1"/>
    <property type="molecule type" value="Genomic_DNA"/>
</dbReference>
<reference evidence="2 3" key="1">
    <citation type="submission" date="2019-05" db="EMBL/GenBank/DDBJ databases">
        <authorList>
            <person name="Lee S.D."/>
        </authorList>
    </citation>
    <scope>NUCLEOTIDE SEQUENCE [LARGE SCALE GENOMIC DNA]</scope>
    <source>
        <strain evidence="2 3">C5-26</strain>
    </source>
</reference>
<comment type="caution">
    <text evidence="2">The sequence shown here is derived from an EMBL/GenBank/DDBJ whole genome shotgun (WGS) entry which is preliminary data.</text>
</comment>
<dbReference type="InterPro" id="IPR039569">
    <property type="entry name" value="FAS1-like_DH_region"/>
</dbReference>
<proteinExistence type="predicted"/>
<dbReference type="GO" id="GO:0003857">
    <property type="term" value="F:(3S)-3-hydroxyacyl-CoA dehydrogenase (NAD+) activity"/>
    <property type="evidence" value="ECO:0007669"/>
    <property type="project" value="TreeGrafter"/>
</dbReference>
<dbReference type="AlphaFoldDB" id="A0A563E8B6"/>
<dbReference type="GO" id="GO:0006635">
    <property type="term" value="P:fatty acid beta-oxidation"/>
    <property type="evidence" value="ECO:0007669"/>
    <property type="project" value="TreeGrafter"/>
</dbReference>